<dbReference type="EMBL" id="VITO01000005">
    <property type="protein sequence ID" value="TWB28415.1"/>
    <property type="molecule type" value="Genomic_DNA"/>
</dbReference>
<proteinExistence type="predicted"/>
<dbReference type="PANTHER" id="PTHR43767:SF1">
    <property type="entry name" value="NONRIBOSOMAL PEPTIDE SYNTHASE PES1 (EUROFUNG)-RELATED"/>
    <property type="match status" value="1"/>
</dbReference>
<evidence type="ECO:0000313" key="4">
    <source>
        <dbReference type="Proteomes" id="UP000316545"/>
    </source>
</evidence>
<comment type="caution">
    <text evidence="3">The sequence shown here is derived from an EMBL/GenBank/DDBJ whole genome shotgun (WGS) entry which is preliminary data.</text>
</comment>
<dbReference type="Proteomes" id="UP000316545">
    <property type="component" value="Unassembled WGS sequence"/>
</dbReference>
<dbReference type="InterPro" id="IPR045851">
    <property type="entry name" value="AMP-bd_C_sf"/>
</dbReference>
<evidence type="ECO:0000313" key="3">
    <source>
        <dbReference type="EMBL" id="TWB28415.1"/>
    </source>
</evidence>
<dbReference type="Gene3D" id="3.30.300.30">
    <property type="match status" value="1"/>
</dbReference>
<name>A0A560G3F8_9PROT</name>
<dbReference type="NCBIfam" id="NF005714">
    <property type="entry name" value="PRK07529.1"/>
    <property type="match status" value="1"/>
</dbReference>
<feature type="domain" description="AMP-dependent synthetase/ligase" evidence="1">
    <location>
        <begin position="36"/>
        <end position="438"/>
    </location>
</feature>
<dbReference type="Gene3D" id="3.40.50.12780">
    <property type="entry name" value="N-terminal domain of ligase-like"/>
    <property type="match status" value="1"/>
</dbReference>
<dbReference type="SUPFAM" id="SSF56801">
    <property type="entry name" value="Acetyl-CoA synthetase-like"/>
    <property type="match status" value="1"/>
</dbReference>
<dbReference type="InterPro" id="IPR000873">
    <property type="entry name" value="AMP-dep_synth/lig_dom"/>
</dbReference>
<evidence type="ECO:0000259" key="1">
    <source>
        <dbReference type="Pfam" id="PF00501"/>
    </source>
</evidence>
<protein>
    <submittedName>
        <fullName evidence="3">Fatty-acyl-CoA synthase</fullName>
    </submittedName>
</protein>
<dbReference type="InterPro" id="IPR050237">
    <property type="entry name" value="ATP-dep_AMP-bd_enzyme"/>
</dbReference>
<dbReference type="InterPro" id="IPR042099">
    <property type="entry name" value="ANL_N_sf"/>
</dbReference>
<gene>
    <name evidence="3" type="ORF">FBZ88_105134</name>
</gene>
<keyword evidence="4" id="KW-1185">Reference proteome</keyword>
<sequence length="635" mass="68398">MSMGISCLADIERIEAVPLAQRNLPANSYEMIATGAALNPDAPALSFFLRSRDQARPYTLTHRALLARITQAAHMFRHLDIGRGDTVAILLPNLIETHLAIWGAETAGIAFPINPLLEADQIAALLRAADARLLVTLGPAPGSALWEKACAALVEAPSVRQILTVDPLRYLRSPLAPIARVLAARRRRATRLDVPVQDMTRALKRHEGGRLTFAAPAATDIASYFATGGTTGLPKIARRTHHSEVFDSWAMNQVLGGTAAQPVFFCGLPLFHVNGQLVTGLAPLGRGGHVVIGTPQGYRGEGVLRHFWEIVERHRIAFFSGVPTVYSTLLEQPVEGHDLSSLELGMCGAAPMPVELFRRFEQATGVRILEGYGLTEGACTSSVNPPAGERRVGSIGLRLPYQRMKAVILDDQGGYVRDAAVGEVGIIALNGPNVFEGYTDPAREGGTWLAIAGERWLNTGDLGRQDADGYFWLTGRRKELIIRGGHNIDPGVIQEALAAHPAVAMTAAVGRPDAHAGELPVAYVQLRTTATATSEELLAHACALIPERAAWPKAVRVLDALPLTSVGKVFKPTLVGYEIADVVRQEGKTAGLDHIEVDVVLDPDRGLLARIRAQGDRQALGRLLGRYTFAHEITD</sequence>
<reference evidence="3 4" key="1">
    <citation type="submission" date="2019-06" db="EMBL/GenBank/DDBJ databases">
        <title>Genomic Encyclopedia of Type Strains, Phase IV (KMG-V): Genome sequencing to study the core and pangenomes of soil and plant-associated prokaryotes.</title>
        <authorList>
            <person name="Whitman W."/>
        </authorList>
    </citation>
    <scope>NUCLEOTIDE SEQUENCE [LARGE SCALE GENOMIC DNA]</scope>
    <source>
        <strain evidence="3 4">BR 11865</strain>
    </source>
</reference>
<dbReference type="PANTHER" id="PTHR43767">
    <property type="entry name" value="LONG-CHAIN-FATTY-ACID--COA LIGASE"/>
    <property type="match status" value="1"/>
</dbReference>
<organism evidence="3 4">
    <name type="scientific">Nitrospirillum amazonense</name>
    <dbReference type="NCBI Taxonomy" id="28077"/>
    <lineage>
        <taxon>Bacteria</taxon>
        <taxon>Pseudomonadati</taxon>
        <taxon>Pseudomonadota</taxon>
        <taxon>Alphaproteobacteria</taxon>
        <taxon>Rhodospirillales</taxon>
        <taxon>Azospirillaceae</taxon>
        <taxon>Nitrospirillum</taxon>
    </lineage>
</organism>
<dbReference type="RefSeq" id="WP_211102584.1">
    <property type="nucleotide sequence ID" value="NZ_VITO01000005.1"/>
</dbReference>
<accession>A0A560G3F8</accession>
<evidence type="ECO:0000259" key="2">
    <source>
        <dbReference type="Pfam" id="PF13193"/>
    </source>
</evidence>
<feature type="domain" description="AMP-binding enzyme C-terminal" evidence="2">
    <location>
        <begin position="493"/>
        <end position="568"/>
    </location>
</feature>
<dbReference type="AlphaFoldDB" id="A0A560G3F8"/>
<dbReference type="GO" id="GO:0016878">
    <property type="term" value="F:acid-thiol ligase activity"/>
    <property type="evidence" value="ECO:0007669"/>
    <property type="project" value="UniProtKB-ARBA"/>
</dbReference>
<dbReference type="PROSITE" id="PS00455">
    <property type="entry name" value="AMP_BINDING"/>
    <property type="match status" value="1"/>
</dbReference>
<dbReference type="Pfam" id="PF13193">
    <property type="entry name" value="AMP-binding_C"/>
    <property type="match status" value="1"/>
</dbReference>
<dbReference type="InterPro" id="IPR025110">
    <property type="entry name" value="AMP-bd_C"/>
</dbReference>
<dbReference type="Pfam" id="PF00501">
    <property type="entry name" value="AMP-binding"/>
    <property type="match status" value="1"/>
</dbReference>
<dbReference type="InterPro" id="IPR020845">
    <property type="entry name" value="AMP-binding_CS"/>
</dbReference>